<organism evidence="2 3">
    <name type="scientific">Aquiflexum balticum DSM 16537</name>
    <dbReference type="NCBI Taxonomy" id="758820"/>
    <lineage>
        <taxon>Bacteria</taxon>
        <taxon>Pseudomonadati</taxon>
        <taxon>Bacteroidota</taxon>
        <taxon>Cytophagia</taxon>
        <taxon>Cytophagales</taxon>
        <taxon>Cyclobacteriaceae</taxon>
        <taxon>Aquiflexum</taxon>
    </lineage>
</organism>
<dbReference type="STRING" id="758820.SAMN00777080_2589"/>
<dbReference type="Proteomes" id="UP000192333">
    <property type="component" value="Chromosome I"/>
</dbReference>
<name>A0A1W2H4W1_9BACT</name>
<feature type="transmembrane region" description="Helical" evidence="1">
    <location>
        <begin position="153"/>
        <end position="173"/>
    </location>
</feature>
<feature type="transmembrane region" description="Helical" evidence="1">
    <location>
        <begin position="117"/>
        <end position="141"/>
    </location>
</feature>
<evidence type="ECO:0000313" key="3">
    <source>
        <dbReference type="Proteomes" id="UP000192333"/>
    </source>
</evidence>
<feature type="transmembrane region" description="Helical" evidence="1">
    <location>
        <begin position="85"/>
        <end position="105"/>
    </location>
</feature>
<feature type="transmembrane region" description="Helical" evidence="1">
    <location>
        <begin position="12"/>
        <end position="35"/>
    </location>
</feature>
<reference evidence="3" key="1">
    <citation type="submission" date="2017-04" db="EMBL/GenBank/DDBJ databases">
        <authorList>
            <person name="Varghese N."/>
            <person name="Submissions S."/>
        </authorList>
    </citation>
    <scope>NUCLEOTIDE SEQUENCE [LARGE SCALE GENOMIC DNA]</scope>
    <source>
        <strain evidence="3">DSM 16537</strain>
    </source>
</reference>
<feature type="transmembrane region" description="Helical" evidence="1">
    <location>
        <begin position="210"/>
        <end position="228"/>
    </location>
</feature>
<proteinExistence type="predicted"/>
<keyword evidence="1" id="KW-0812">Transmembrane</keyword>
<gene>
    <name evidence="2" type="ORF">SAMN00777080_2589</name>
</gene>
<evidence type="ECO:0000256" key="1">
    <source>
        <dbReference type="SAM" id="Phobius"/>
    </source>
</evidence>
<evidence type="ECO:0000313" key="2">
    <source>
        <dbReference type="EMBL" id="SMD43975.1"/>
    </source>
</evidence>
<accession>A0A1W2H4W1</accession>
<keyword evidence="3" id="KW-1185">Reference proteome</keyword>
<sequence length="259" mass="29246">MKIERKHSKRDHLFYSALTILISAIGFAGFSFTYFGPIIRASYPSSGMVLHLHGWSFFLWYLLFPIQAIFIARRKRVFHMILGRFSVILVLLMTLTGILVLTVRVEEAMRNGGPQIWLLYGPLVLSNLVLFVTFYFAGMYMAIKNRLQSHKRLIIVASSIGLGAGFFRLIFHLSGFHPMSLPVGVLGCSLFIIIGIIYDKITHRYVHPAYWAGLIVMLIVEVSLLPQVNGEMVAWINEGLAAIGEYLGDFYPTEPTGEI</sequence>
<dbReference type="EMBL" id="LT838813">
    <property type="protein sequence ID" value="SMD43975.1"/>
    <property type="molecule type" value="Genomic_DNA"/>
</dbReference>
<feature type="transmembrane region" description="Helical" evidence="1">
    <location>
        <begin position="179"/>
        <end position="198"/>
    </location>
</feature>
<dbReference type="RefSeq" id="WP_157370143.1">
    <property type="nucleotide sequence ID" value="NZ_LT838813.1"/>
</dbReference>
<dbReference type="OrthoDB" id="1418192at2"/>
<dbReference type="AlphaFoldDB" id="A0A1W2H4W1"/>
<keyword evidence="1" id="KW-0472">Membrane</keyword>
<keyword evidence="1" id="KW-1133">Transmembrane helix</keyword>
<feature type="transmembrane region" description="Helical" evidence="1">
    <location>
        <begin position="55"/>
        <end position="73"/>
    </location>
</feature>
<protein>
    <submittedName>
        <fullName evidence="2">Uncharacterized protein</fullName>
    </submittedName>
</protein>